<dbReference type="PANTHER" id="PTHR35043:SF7">
    <property type="entry name" value="TRANSCRIPTION FACTOR DOMAIN-CONTAINING PROTEIN"/>
    <property type="match status" value="1"/>
</dbReference>
<feature type="transmembrane region" description="Helical" evidence="1">
    <location>
        <begin position="392"/>
        <end position="414"/>
    </location>
</feature>
<keyword evidence="1" id="KW-0812">Transmembrane</keyword>
<dbReference type="OrthoDB" id="9451547at2759"/>
<keyword evidence="2" id="KW-0732">Signal</keyword>
<feature type="signal peptide" evidence="2">
    <location>
        <begin position="1"/>
        <end position="19"/>
    </location>
</feature>
<keyword evidence="1" id="KW-0472">Membrane</keyword>
<evidence type="ECO:0000256" key="2">
    <source>
        <dbReference type="SAM" id="SignalP"/>
    </source>
</evidence>
<dbReference type="Proteomes" id="UP000620124">
    <property type="component" value="Unassembled WGS sequence"/>
</dbReference>
<protein>
    <submittedName>
        <fullName evidence="3">Uncharacterized protein</fullName>
    </submittedName>
</protein>
<feature type="transmembrane region" description="Helical" evidence="1">
    <location>
        <begin position="361"/>
        <end position="380"/>
    </location>
</feature>
<dbReference type="PANTHER" id="PTHR35043">
    <property type="entry name" value="TRANSCRIPTION FACTOR DOMAIN-CONTAINING PROTEIN"/>
    <property type="match status" value="1"/>
</dbReference>
<proteinExistence type="predicted"/>
<dbReference type="AlphaFoldDB" id="A0A8H7DBH1"/>
<gene>
    <name evidence="3" type="ORF">MVEN_00432500</name>
</gene>
<feature type="transmembrane region" description="Helical" evidence="1">
    <location>
        <begin position="435"/>
        <end position="457"/>
    </location>
</feature>
<dbReference type="EMBL" id="JACAZI010000003">
    <property type="protein sequence ID" value="KAF7365591.1"/>
    <property type="molecule type" value="Genomic_DNA"/>
</dbReference>
<name>A0A8H7DBH1_9AGAR</name>
<evidence type="ECO:0000313" key="4">
    <source>
        <dbReference type="Proteomes" id="UP000620124"/>
    </source>
</evidence>
<feature type="transmembrane region" description="Helical" evidence="1">
    <location>
        <begin position="38"/>
        <end position="56"/>
    </location>
</feature>
<keyword evidence="4" id="KW-1185">Reference proteome</keyword>
<accession>A0A8H7DBH1</accession>
<comment type="caution">
    <text evidence="3">The sequence shown here is derived from an EMBL/GenBank/DDBJ whole genome shotgun (WGS) entry which is preliminary data.</text>
</comment>
<keyword evidence="1" id="KW-1133">Transmembrane helix</keyword>
<feature type="chain" id="PRO_5034501312" evidence="2">
    <location>
        <begin position="20"/>
        <end position="480"/>
    </location>
</feature>
<sequence length="480" mass="53701">MLLLLALVNISARSSPVLGNSLEERHEAASCDDIHCRTLFSIISGCLATIFACTWVSVHPNVPPPGLGNLALSWRRFCMMLVAVIAPELMAGFAARQFFDARWFSKEYEVSMTHGFFFAMGGFVSQSDHRPIVKQRQLRRRPEYITAIQMIRVEDIEDKSKGDSLSKGVVLFQGLWFTAQCLARIQQHLPVTELEVATLAFQFVNIFIWLLWWRKPLDARQPILLRPANELVASAERGHKRQWTPLQLTTLATNPVGIKPSAHSVACDPASATSVPSFGIQTGDNEFPSGVEGRQNSLRNNWQTSQRTATWNNLWLALISTIVHTIDGDYSDFDPESSISVPSFWSTKGPYNRTIGAMPPLFGLIECVMGIIFGAIHCIAWDETFPSVHEMLMWKSCSLVVAAVPLSLIILSTIHAAIERIDCNWVRFIVQEACGIVFTISIPAYIIARLVLIVLSFTTLRTLPPGAFVDVDWSRYIPHF</sequence>
<evidence type="ECO:0000256" key="1">
    <source>
        <dbReference type="SAM" id="Phobius"/>
    </source>
</evidence>
<organism evidence="3 4">
    <name type="scientific">Mycena venus</name>
    <dbReference type="NCBI Taxonomy" id="2733690"/>
    <lineage>
        <taxon>Eukaryota</taxon>
        <taxon>Fungi</taxon>
        <taxon>Dikarya</taxon>
        <taxon>Basidiomycota</taxon>
        <taxon>Agaricomycotina</taxon>
        <taxon>Agaricomycetes</taxon>
        <taxon>Agaricomycetidae</taxon>
        <taxon>Agaricales</taxon>
        <taxon>Marasmiineae</taxon>
        <taxon>Mycenaceae</taxon>
        <taxon>Mycena</taxon>
    </lineage>
</organism>
<reference evidence="3" key="1">
    <citation type="submission" date="2020-05" db="EMBL/GenBank/DDBJ databases">
        <title>Mycena genomes resolve the evolution of fungal bioluminescence.</title>
        <authorList>
            <person name="Tsai I.J."/>
        </authorList>
    </citation>
    <scope>NUCLEOTIDE SEQUENCE</scope>
    <source>
        <strain evidence="3">CCC161011</strain>
    </source>
</reference>
<evidence type="ECO:0000313" key="3">
    <source>
        <dbReference type="EMBL" id="KAF7365591.1"/>
    </source>
</evidence>
<feature type="transmembrane region" description="Helical" evidence="1">
    <location>
        <begin position="77"/>
        <end position="99"/>
    </location>
</feature>